<dbReference type="Pfam" id="PF00651">
    <property type="entry name" value="BTB"/>
    <property type="match status" value="1"/>
</dbReference>
<accession>A0A672FM95</accession>
<sequence>GEDERKVGKTRQCKMSSFYEKLQLSGVFCDAVLIVQDVEFQVHKVIILTFFLSLFSCRALFLRWSSPNQRDYDIGGATPVMMELIIKFAYTGSVPVMVDNVQELMLTADEFEVMEIVQTCSHFLEEQLCPENCIGVWQFTKAYSFSKLHHNVHCYILDHFEDVVSSEELLQLDVHELALFLDRDDLIVRTESIVYEGIMKWITNDPDQRKGHLYAMCFDGQLCLRSAEHYQPESNQWTLIAPMSERRSDASSTVLHEKVSDSKQQLN</sequence>
<dbReference type="InterPro" id="IPR000210">
    <property type="entry name" value="BTB/POZ_dom"/>
</dbReference>
<dbReference type="PANTHER" id="PTHR24412">
    <property type="entry name" value="KELCH PROTEIN"/>
    <property type="match status" value="1"/>
</dbReference>
<organism evidence="4 5">
    <name type="scientific">Salarias fasciatus</name>
    <name type="common">Jewelled blenny</name>
    <name type="synonym">Blennius fasciatus</name>
    <dbReference type="NCBI Taxonomy" id="181472"/>
    <lineage>
        <taxon>Eukaryota</taxon>
        <taxon>Metazoa</taxon>
        <taxon>Chordata</taxon>
        <taxon>Craniata</taxon>
        <taxon>Vertebrata</taxon>
        <taxon>Euteleostomi</taxon>
        <taxon>Actinopterygii</taxon>
        <taxon>Neopterygii</taxon>
        <taxon>Teleostei</taxon>
        <taxon>Neoteleostei</taxon>
        <taxon>Acanthomorphata</taxon>
        <taxon>Ovalentaria</taxon>
        <taxon>Blenniimorphae</taxon>
        <taxon>Blenniiformes</taxon>
        <taxon>Blennioidei</taxon>
        <taxon>Blenniidae</taxon>
        <taxon>Salariinae</taxon>
        <taxon>Salarias</taxon>
    </lineage>
</organism>
<dbReference type="Pfam" id="PF01344">
    <property type="entry name" value="Kelch_1"/>
    <property type="match status" value="1"/>
</dbReference>
<dbReference type="InterPro" id="IPR011333">
    <property type="entry name" value="SKP1/BTB/POZ_sf"/>
</dbReference>
<evidence type="ECO:0000259" key="3">
    <source>
        <dbReference type="PROSITE" id="PS50097"/>
    </source>
</evidence>
<reference evidence="4" key="2">
    <citation type="submission" date="2025-08" db="UniProtKB">
        <authorList>
            <consortium name="Ensembl"/>
        </authorList>
    </citation>
    <scope>IDENTIFICATION</scope>
</reference>
<dbReference type="Proteomes" id="UP000472267">
    <property type="component" value="Chromosome 13"/>
</dbReference>
<keyword evidence="1" id="KW-0880">Kelch repeat</keyword>
<keyword evidence="5" id="KW-1185">Reference proteome</keyword>
<dbReference type="SMART" id="SM00225">
    <property type="entry name" value="BTB"/>
    <property type="match status" value="1"/>
</dbReference>
<dbReference type="AlphaFoldDB" id="A0A672FM95"/>
<dbReference type="InterPro" id="IPR006652">
    <property type="entry name" value="Kelch_1"/>
</dbReference>
<dbReference type="InParanoid" id="A0A672FM95"/>
<dbReference type="PROSITE" id="PS50097">
    <property type="entry name" value="BTB"/>
    <property type="match status" value="1"/>
</dbReference>
<feature type="domain" description="BTB" evidence="3">
    <location>
        <begin position="29"/>
        <end position="98"/>
    </location>
</feature>
<proteinExistence type="predicted"/>
<reference evidence="4" key="1">
    <citation type="submission" date="2019-06" db="EMBL/GenBank/DDBJ databases">
        <authorList>
            <consortium name="Wellcome Sanger Institute Data Sharing"/>
        </authorList>
    </citation>
    <scope>NUCLEOTIDE SEQUENCE [LARGE SCALE GENOMIC DNA]</scope>
</reference>
<dbReference type="Pfam" id="PF07707">
    <property type="entry name" value="BACK"/>
    <property type="match status" value="1"/>
</dbReference>
<dbReference type="SUPFAM" id="SSF117281">
    <property type="entry name" value="Kelch motif"/>
    <property type="match status" value="1"/>
</dbReference>
<evidence type="ECO:0000313" key="5">
    <source>
        <dbReference type="Proteomes" id="UP000472267"/>
    </source>
</evidence>
<dbReference type="SUPFAM" id="SSF54695">
    <property type="entry name" value="POZ domain"/>
    <property type="match status" value="1"/>
</dbReference>
<dbReference type="InterPro" id="IPR011705">
    <property type="entry name" value="BACK"/>
</dbReference>
<dbReference type="Gene3D" id="3.30.710.10">
    <property type="entry name" value="Potassium Channel Kv1.1, Chain A"/>
    <property type="match status" value="1"/>
</dbReference>
<name>A0A672FM95_SALFA</name>
<dbReference type="Gene3D" id="1.25.40.420">
    <property type="match status" value="1"/>
</dbReference>
<dbReference type="Ensembl" id="ENSSFAT00005008122.1">
    <property type="protein sequence ID" value="ENSSFAP00005007728.1"/>
    <property type="gene ID" value="ENSSFAG00005004567.1"/>
</dbReference>
<dbReference type="Gene3D" id="2.120.10.80">
    <property type="entry name" value="Kelch-type beta propeller"/>
    <property type="match status" value="1"/>
</dbReference>
<dbReference type="SMART" id="SM00875">
    <property type="entry name" value="BACK"/>
    <property type="match status" value="1"/>
</dbReference>
<dbReference type="PANTHER" id="PTHR24412:SF172">
    <property type="entry name" value="KELCH-LIKE PROTEIN 10"/>
    <property type="match status" value="1"/>
</dbReference>
<keyword evidence="2" id="KW-0677">Repeat</keyword>
<dbReference type="OMA" id="NEICAQH"/>
<dbReference type="InterPro" id="IPR015915">
    <property type="entry name" value="Kelch-typ_b-propeller"/>
</dbReference>
<evidence type="ECO:0000256" key="1">
    <source>
        <dbReference type="ARBA" id="ARBA00022441"/>
    </source>
</evidence>
<protein>
    <recommendedName>
        <fullName evidence="3">BTB domain-containing protein</fullName>
    </recommendedName>
</protein>
<evidence type="ECO:0000313" key="4">
    <source>
        <dbReference type="Ensembl" id="ENSSFAP00005007728.1"/>
    </source>
</evidence>
<evidence type="ECO:0000256" key="2">
    <source>
        <dbReference type="ARBA" id="ARBA00022737"/>
    </source>
</evidence>
<reference evidence="4" key="3">
    <citation type="submission" date="2025-09" db="UniProtKB">
        <authorList>
            <consortium name="Ensembl"/>
        </authorList>
    </citation>
    <scope>IDENTIFICATION</scope>
</reference>
<dbReference type="SMART" id="SM00612">
    <property type="entry name" value="Kelch"/>
    <property type="match status" value="1"/>
</dbReference>